<gene>
    <name evidence="18" type="ORF">QTJ16_004510</name>
</gene>
<keyword evidence="19" id="KW-1185">Reference proteome</keyword>
<feature type="region of interest" description="Disordered" evidence="16">
    <location>
        <begin position="172"/>
        <end position="193"/>
    </location>
</feature>
<dbReference type="Proteomes" id="UP001285354">
    <property type="component" value="Unassembled WGS sequence"/>
</dbReference>
<dbReference type="InterPro" id="IPR011050">
    <property type="entry name" value="Pectin_lyase_fold/virulence"/>
</dbReference>
<evidence type="ECO:0000256" key="11">
    <source>
        <dbReference type="ARBA" id="ARBA00023316"/>
    </source>
</evidence>
<evidence type="ECO:0000256" key="15">
    <source>
        <dbReference type="RuleBase" id="RU361169"/>
    </source>
</evidence>
<evidence type="ECO:0000256" key="16">
    <source>
        <dbReference type="SAM" id="MobiDB-lite"/>
    </source>
</evidence>
<evidence type="ECO:0000256" key="5">
    <source>
        <dbReference type="ARBA" id="ARBA00022729"/>
    </source>
</evidence>
<dbReference type="SUPFAM" id="SSF51126">
    <property type="entry name" value="Pectin lyase-like"/>
    <property type="match status" value="1"/>
</dbReference>
<dbReference type="InterPro" id="IPR006626">
    <property type="entry name" value="PbH1"/>
</dbReference>
<dbReference type="Pfam" id="PF00295">
    <property type="entry name" value="Glyco_hydro_28"/>
    <property type="match status" value="1"/>
</dbReference>
<feature type="chain" id="PRO_5041941415" description="endo-polygalacturonase" evidence="17">
    <location>
        <begin position="21"/>
        <end position="376"/>
    </location>
</feature>
<comment type="similarity">
    <text evidence="2 15">Belongs to the glycosyl hydrolase 28 family.</text>
</comment>
<evidence type="ECO:0000256" key="13">
    <source>
        <dbReference type="ARBA" id="ARBA00037707"/>
    </source>
</evidence>
<evidence type="ECO:0000256" key="1">
    <source>
        <dbReference type="ARBA" id="ARBA00004613"/>
    </source>
</evidence>
<evidence type="ECO:0000256" key="8">
    <source>
        <dbReference type="ARBA" id="ARBA00023157"/>
    </source>
</evidence>
<organism evidence="18 19">
    <name type="scientific">Diplocarpon rosae</name>
    <dbReference type="NCBI Taxonomy" id="946125"/>
    <lineage>
        <taxon>Eukaryota</taxon>
        <taxon>Fungi</taxon>
        <taxon>Dikarya</taxon>
        <taxon>Ascomycota</taxon>
        <taxon>Pezizomycotina</taxon>
        <taxon>Leotiomycetes</taxon>
        <taxon>Helotiales</taxon>
        <taxon>Drepanopezizaceae</taxon>
        <taxon>Diplocarpon</taxon>
    </lineage>
</organism>
<evidence type="ECO:0000256" key="17">
    <source>
        <dbReference type="SAM" id="SignalP"/>
    </source>
</evidence>
<evidence type="ECO:0000256" key="7">
    <source>
        <dbReference type="ARBA" id="ARBA00022801"/>
    </source>
</evidence>
<dbReference type="PANTHER" id="PTHR31884">
    <property type="entry name" value="POLYGALACTURONASE"/>
    <property type="match status" value="1"/>
</dbReference>
<dbReference type="InterPro" id="IPR012334">
    <property type="entry name" value="Pectin_lyas_fold"/>
</dbReference>
<dbReference type="InterPro" id="IPR050434">
    <property type="entry name" value="Glycosyl_hydrlase_28"/>
</dbReference>
<dbReference type="FunFam" id="2.160.20.10:FF:000002">
    <property type="entry name" value="Endopolygalacturonase D"/>
    <property type="match status" value="1"/>
</dbReference>
<keyword evidence="8" id="KW-1015">Disulfide bond</keyword>
<comment type="caution">
    <text evidence="18">The sequence shown here is derived from an EMBL/GenBank/DDBJ whole genome shotgun (WGS) entry which is preliminary data.</text>
</comment>
<keyword evidence="11" id="KW-0961">Cell wall biogenesis/degradation</keyword>
<sequence length="376" mass="40090">MHSTLFPVLLTVLSVSPVFARKSAYAESSECVVTQYKELAPAVSNCTKIVLQDLYLPSNKTLDLSKLLQNTVVTFAGRTKFGFTNSSTFTPIRFGGKNITITSEPGAIIDGNGPAYWDGLGSNGGVPKPNSFVKVNKLNDSVIENLHIVEYPVHGFSISSSDSLTIRNITMDNRAGDAPNRRSGTKPAAHNSDGFDVGSLNRNVLIENIMVFNQDDCVAVTGGNNITINNAYCVGGHGLSIGSIGGKSDNNLTNVVFKNSYVIDSTMGVRIKTNYNTTGFVSNVTYSNIAMTNTSTYGIDVQQDYLNGGPVGTATNGVIIENVLWQNVTGTVTPEANNYYILCGDGSCKNFVFEDVKVVGSANASMCNYPSTGCPS</sequence>
<evidence type="ECO:0000256" key="2">
    <source>
        <dbReference type="ARBA" id="ARBA00008834"/>
    </source>
</evidence>
<comment type="subcellular location">
    <subcellularLocation>
        <location evidence="1">Secreted</location>
    </subcellularLocation>
</comment>
<evidence type="ECO:0000256" key="12">
    <source>
        <dbReference type="ARBA" id="ARBA00034074"/>
    </source>
</evidence>
<evidence type="ECO:0000256" key="6">
    <source>
        <dbReference type="ARBA" id="ARBA00022737"/>
    </source>
</evidence>
<dbReference type="PROSITE" id="PS00502">
    <property type="entry name" value="POLYGALACTURONASE"/>
    <property type="match status" value="1"/>
</dbReference>
<evidence type="ECO:0000256" key="9">
    <source>
        <dbReference type="ARBA" id="ARBA00023180"/>
    </source>
</evidence>
<dbReference type="GO" id="GO:0004650">
    <property type="term" value="F:polygalacturonase activity"/>
    <property type="evidence" value="ECO:0007669"/>
    <property type="project" value="UniProtKB-EC"/>
</dbReference>
<comment type="catalytic activity">
    <reaction evidence="12">
        <text>(1,4-alpha-D-galacturonosyl)n+m + H2O = (1,4-alpha-D-galacturonosyl)n + (1,4-alpha-D-galacturonosyl)m.</text>
        <dbReference type="EC" id="3.2.1.15"/>
    </reaction>
</comment>
<evidence type="ECO:0000256" key="10">
    <source>
        <dbReference type="ARBA" id="ARBA00023295"/>
    </source>
</evidence>
<evidence type="ECO:0000256" key="4">
    <source>
        <dbReference type="ARBA" id="ARBA00022525"/>
    </source>
</evidence>
<comment type="function">
    <text evidence="13">Involved in maceration and soft-rotting of plant tissue. Hydrolyzes the 1,4-alpha glycosidic bonds of de-esterified pectate in the smooth region of the plant cell wall.</text>
</comment>
<keyword evidence="7 15" id="KW-0378">Hydrolase</keyword>
<dbReference type="GO" id="GO:0071555">
    <property type="term" value="P:cell wall organization"/>
    <property type="evidence" value="ECO:0007669"/>
    <property type="project" value="UniProtKB-KW"/>
</dbReference>
<keyword evidence="10 15" id="KW-0326">Glycosidase</keyword>
<dbReference type="AlphaFoldDB" id="A0AAD9SZZ0"/>
<dbReference type="SMART" id="SM00710">
    <property type="entry name" value="PbH1"/>
    <property type="match status" value="5"/>
</dbReference>
<accession>A0AAD9SZZ0</accession>
<evidence type="ECO:0000313" key="18">
    <source>
        <dbReference type="EMBL" id="KAK2626248.1"/>
    </source>
</evidence>
<evidence type="ECO:0000313" key="19">
    <source>
        <dbReference type="Proteomes" id="UP001285354"/>
    </source>
</evidence>
<proteinExistence type="inferred from homology"/>
<feature type="active site" evidence="14">
    <location>
        <position position="237"/>
    </location>
</feature>
<keyword evidence="4" id="KW-0964">Secreted</keyword>
<dbReference type="InterPro" id="IPR000743">
    <property type="entry name" value="Glyco_hydro_28"/>
</dbReference>
<name>A0AAD9SZZ0_9HELO</name>
<dbReference type="GO" id="GO:0005576">
    <property type="term" value="C:extracellular region"/>
    <property type="evidence" value="ECO:0007669"/>
    <property type="project" value="UniProtKB-SubCell"/>
</dbReference>
<dbReference type="EMBL" id="JAUBYV010000006">
    <property type="protein sequence ID" value="KAK2626248.1"/>
    <property type="molecule type" value="Genomic_DNA"/>
</dbReference>
<dbReference type="EC" id="3.2.1.15" evidence="3"/>
<dbReference type="PANTHER" id="PTHR31884:SF9">
    <property type="entry name" value="ENDOPOLYGALACTURONASE D-RELATED"/>
    <property type="match status" value="1"/>
</dbReference>
<protein>
    <recommendedName>
        <fullName evidence="3">endo-polygalacturonase</fullName>
        <ecNumber evidence="3">3.2.1.15</ecNumber>
    </recommendedName>
</protein>
<feature type="signal peptide" evidence="17">
    <location>
        <begin position="1"/>
        <end position="20"/>
    </location>
</feature>
<evidence type="ECO:0000256" key="3">
    <source>
        <dbReference type="ARBA" id="ARBA00012736"/>
    </source>
</evidence>
<dbReference type="Gene3D" id="2.160.20.10">
    <property type="entry name" value="Single-stranded right-handed beta-helix, Pectin lyase-like"/>
    <property type="match status" value="1"/>
</dbReference>
<evidence type="ECO:0000256" key="14">
    <source>
        <dbReference type="PROSITE-ProRule" id="PRU10052"/>
    </source>
</evidence>
<keyword evidence="5 17" id="KW-0732">Signal</keyword>
<reference evidence="18" key="1">
    <citation type="submission" date="2023-06" db="EMBL/GenBank/DDBJ databases">
        <title>Draft genome of Marssonina rosae.</title>
        <authorList>
            <person name="Cheng Q."/>
        </authorList>
    </citation>
    <scope>NUCLEOTIDE SEQUENCE</scope>
    <source>
        <strain evidence="18">R4</strain>
    </source>
</reference>
<keyword evidence="6" id="KW-0677">Repeat</keyword>
<dbReference type="GO" id="GO:0045490">
    <property type="term" value="P:pectin catabolic process"/>
    <property type="evidence" value="ECO:0007669"/>
    <property type="project" value="TreeGrafter"/>
</dbReference>
<keyword evidence="9" id="KW-0325">Glycoprotein</keyword>